<evidence type="ECO:0000256" key="1">
    <source>
        <dbReference type="ARBA" id="ARBA00004383"/>
    </source>
</evidence>
<evidence type="ECO:0000256" key="2">
    <source>
        <dbReference type="ARBA" id="ARBA00006555"/>
    </source>
</evidence>
<comment type="subcellular location">
    <subcellularLocation>
        <location evidence="1">Cell inner membrane</location>
        <topology evidence="1">Single-pass membrane protein</topology>
        <orientation evidence="1">Periplasmic side</orientation>
    </subcellularLocation>
</comment>
<keyword evidence="10" id="KW-0732">Signal</keyword>
<evidence type="ECO:0000256" key="6">
    <source>
        <dbReference type="ARBA" id="ARBA00022692"/>
    </source>
</evidence>
<evidence type="ECO:0000256" key="8">
    <source>
        <dbReference type="ARBA" id="ARBA00022989"/>
    </source>
</evidence>
<comment type="similarity">
    <text evidence="2">Belongs to the TonB family.</text>
</comment>
<dbReference type="InterPro" id="IPR006260">
    <property type="entry name" value="TonB/TolA_C"/>
</dbReference>
<proteinExistence type="inferred from homology"/>
<evidence type="ECO:0000256" key="9">
    <source>
        <dbReference type="ARBA" id="ARBA00023136"/>
    </source>
</evidence>
<evidence type="ECO:0000256" key="7">
    <source>
        <dbReference type="ARBA" id="ARBA00022927"/>
    </source>
</evidence>
<evidence type="ECO:0000259" key="11">
    <source>
        <dbReference type="PROSITE" id="PS52015"/>
    </source>
</evidence>
<sequence length="354" mass="39910">MNHVSNAALAASLMLSPLAFSETLTFSQAYDRYQQQVELGDKAAIRTYAKQAYELGLAKFGPESINTANLAINMVKAGDVKDPMNSKLLLKSALETYQRQYGDHGVELLDLYLLLIQYDFQNAKHYTKESQQIIEAEFEASSVERAQMLTEFALQMQSNGDIQRTGYRWAKEALAILNQHGDNHKVKRASAEFVNGNYALAKGRQNDAIEHYTQVTSLLEDLEYSHPYALSAHSKLVSLYEKRGMSEQATAHCHAIGKMRPWKETQQQTPLYRTAPKWPVSALKRRQGGHVVVQFTIDENGFVTDPLVTESKGSKQFAQNTLEAMKSWRYAPKFEDGRPVPADASMLMEFSLDL</sequence>
<dbReference type="GO" id="GO:0015031">
    <property type="term" value="P:protein transport"/>
    <property type="evidence" value="ECO:0007669"/>
    <property type="project" value="UniProtKB-KW"/>
</dbReference>
<evidence type="ECO:0000313" key="13">
    <source>
        <dbReference type="Proteomes" id="UP000305675"/>
    </source>
</evidence>
<keyword evidence="7" id="KW-0653">Protein transport</keyword>
<name>A0A4U1BM65_9GAMM</name>
<keyword evidence="4" id="KW-1003">Cell membrane</keyword>
<evidence type="ECO:0000256" key="10">
    <source>
        <dbReference type="SAM" id="SignalP"/>
    </source>
</evidence>
<evidence type="ECO:0000256" key="4">
    <source>
        <dbReference type="ARBA" id="ARBA00022475"/>
    </source>
</evidence>
<feature type="domain" description="TonB C-terminal" evidence="11">
    <location>
        <begin position="263"/>
        <end position="354"/>
    </location>
</feature>
<reference evidence="12 13" key="1">
    <citation type="submission" date="2019-04" db="EMBL/GenBank/DDBJ databases">
        <authorList>
            <person name="Hwang J.C."/>
        </authorList>
    </citation>
    <scope>NUCLEOTIDE SEQUENCE [LARGE SCALE GENOMIC DNA]</scope>
    <source>
        <strain evidence="12 13">IMCC35002</strain>
    </source>
</reference>
<dbReference type="PROSITE" id="PS52015">
    <property type="entry name" value="TONB_CTD"/>
    <property type="match status" value="1"/>
</dbReference>
<protein>
    <submittedName>
        <fullName evidence="12">Energy transducer TonB</fullName>
    </submittedName>
</protein>
<dbReference type="AlphaFoldDB" id="A0A4U1BM65"/>
<dbReference type="Pfam" id="PF03544">
    <property type="entry name" value="TonB_C"/>
    <property type="match status" value="1"/>
</dbReference>
<keyword evidence="6" id="KW-0812">Transmembrane</keyword>
<gene>
    <name evidence="12" type="ORF">FCL42_12165</name>
</gene>
<dbReference type="Gene3D" id="3.30.2420.10">
    <property type="entry name" value="TonB"/>
    <property type="match status" value="1"/>
</dbReference>
<evidence type="ECO:0000313" key="12">
    <source>
        <dbReference type="EMBL" id="TKB54561.1"/>
    </source>
</evidence>
<comment type="caution">
    <text evidence="12">The sequence shown here is derived from an EMBL/GenBank/DDBJ whole genome shotgun (WGS) entry which is preliminary data.</text>
</comment>
<accession>A0A4U1BM65</accession>
<dbReference type="InterPro" id="IPR011990">
    <property type="entry name" value="TPR-like_helical_dom_sf"/>
</dbReference>
<dbReference type="Gene3D" id="1.25.40.10">
    <property type="entry name" value="Tetratricopeptide repeat domain"/>
    <property type="match status" value="1"/>
</dbReference>
<keyword evidence="13" id="KW-1185">Reference proteome</keyword>
<dbReference type="InterPro" id="IPR037682">
    <property type="entry name" value="TonB_C"/>
</dbReference>
<keyword evidence="5" id="KW-0997">Cell inner membrane</keyword>
<keyword evidence="9" id="KW-0472">Membrane</keyword>
<dbReference type="RefSeq" id="WP_136863696.1">
    <property type="nucleotide sequence ID" value="NZ_SWCJ01000008.1"/>
</dbReference>
<dbReference type="EMBL" id="SWCJ01000008">
    <property type="protein sequence ID" value="TKB54561.1"/>
    <property type="molecule type" value="Genomic_DNA"/>
</dbReference>
<feature type="chain" id="PRO_5020572078" evidence="10">
    <location>
        <begin position="22"/>
        <end position="354"/>
    </location>
</feature>
<dbReference type="GO" id="GO:0055085">
    <property type="term" value="P:transmembrane transport"/>
    <property type="evidence" value="ECO:0007669"/>
    <property type="project" value="InterPro"/>
</dbReference>
<keyword evidence="8" id="KW-1133">Transmembrane helix</keyword>
<dbReference type="GO" id="GO:0005886">
    <property type="term" value="C:plasma membrane"/>
    <property type="evidence" value="ECO:0007669"/>
    <property type="project" value="UniProtKB-SubCell"/>
</dbReference>
<dbReference type="OrthoDB" id="1628901at2"/>
<organism evidence="12 13">
    <name type="scientific">Ferrimonas aestuarii</name>
    <dbReference type="NCBI Taxonomy" id="2569539"/>
    <lineage>
        <taxon>Bacteria</taxon>
        <taxon>Pseudomonadati</taxon>
        <taxon>Pseudomonadota</taxon>
        <taxon>Gammaproteobacteria</taxon>
        <taxon>Alteromonadales</taxon>
        <taxon>Ferrimonadaceae</taxon>
        <taxon>Ferrimonas</taxon>
    </lineage>
</organism>
<dbReference type="NCBIfam" id="TIGR01352">
    <property type="entry name" value="tonB_Cterm"/>
    <property type="match status" value="1"/>
</dbReference>
<dbReference type="Proteomes" id="UP000305675">
    <property type="component" value="Unassembled WGS sequence"/>
</dbReference>
<evidence type="ECO:0000256" key="3">
    <source>
        <dbReference type="ARBA" id="ARBA00022448"/>
    </source>
</evidence>
<dbReference type="SUPFAM" id="SSF48452">
    <property type="entry name" value="TPR-like"/>
    <property type="match status" value="1"/>
</dbReference>
<keyword evidence="3" id="KW-0813">Transport</keyword>
<dbReference type="PANTHER" id="PTHR33446:SF14">
    <property type="entry name" value="PROTEIN TONB"/>
    <property type="match status" value="1"/>
</dbReference>
<dbReference type="PANTHER" id="PTHR33446">
    <property type="entry name" value="PROTEIN TONB-RELATED"/>
    <property type="match status" value="1"/>
</dbReference>
<dbReference type="InterPro" id="IPR051045">
    <property type="entry name" value="TonB-dependent_transducer"/>
</dbReference>
<dbReference type="SUPFAM" id="SSF74653">
    <property type="entry name" value="TolA/TonB C-terminal domain"/>
    <property type="match status" value="1"/>
</dbReference>
<feature type="signal peptide" evidence="10">
    <location>
        <begin position="1"/>
        <end position="21"/>
    </location>
</feature>
<evidence type="ECO:0000256" key="5">
    <source>
        <dbReference type="ARBA" id="ARBA00022519"/>
    </source>
</evidence>